<dbReference type="InterPro" id="IPR029062">
    <property type="entry name" value="Class_I_gatase-like"/>
</dbReference>
<comment type="caution">
    <text evidence="3">The sequence shown here is derived from an EMBL/GenBank/DDBJ whole genome shotgun (WGS) entry which is preliminary data.</text>
</comment>
<dbReference type="Pfam" id="PF00117">
    <property type="entry name" value="GATase"/>
    <property type="match status" value="1"/>
</dbReference>
<dbReference type="PANTHER" id="PTHR43418:SF4">
    <property type="entry name" value="MULTIFUNCTIONAL TRYPTOPHAN BIOSYNTHESIS PROTEIN"/>
    <property type="match status" value="1"/>
</dbReference>
<proteinExistence type="predicted"/>
<dbReference type="PANTHER" id="PTHR43418">
    <property type="entry name" value="MULTIFUNCTIONAL TRYPTOPHAN BIOSYNTHESIS PROTEIN-RELATED"/>
    <property type="match status" value="1"/>
</dbReference>
<feature type="domain" description="Glutamine amidotransferase" evidence="2">
    <location>
        <begin position="3"/>
        <end position="187"/>
    </location>
</feature>
<evidence type="ECO:0000313" key="4">
    <source>
        <dbReference type="Proteomes" id="UP000216133"/>
    </source>
</evidence>
<dbReference type="NCBIfam" id="TIGR00566">
    <property type="entry name" value="trpG_papA"/>
    <property type="match status" value="1"/>
</dbReference>
<dbReference type="EMBL" id="NPBS01000138">
    <property type="protein sequence ID" value="PAF23883.1"/>
    <property type="molecule type" value="Genomic_DNA"/>
</dbReference>
<dbReference type="FunFam" id="3.40.50.880:FF:000003">
    <property type="entry name" value="Anthranilate synthase component II"/>
    <property type="match status" value="1"/>
</dbReference>
<keyword evidence="1" id="KW-0315">Glutamine amidotransferase</keyword>
<organism evidence="3 4">
    <name type="scientific">Shouchella clausii</name>
    <name type="common">Alkalihalobacillus clausii</name>
    <dbReference type="NCBI Taxonomy" id="79880"/>
    <lineage>
        <taxon>Bacteria</taxon>
        <taxon>Bacillati</taxon>
        <taxon>Bacillota</taxon>
        <taxon>Bacilli</taxon>
        <taxon>Bacillales</taxon>
        <taxon>Bacillaceae</taxon>
        <taxon>Shouchella</taxon>
    </lineage>
</organism>
<dbReference type="Gene3D" id="3.40.50.880">
    <property type="match status" value="1"/>
</dbReference>
<dbReference type="GO" id="GO:0000162">
    <property type="term" value="P:L-tryptophan biosynthetic process"/>
    <property type="evidence" value="ECO:0007669"/>
    <property type="project" value="TreeGrafter"/>
</dbReference>
<reference evidence="3 4" key="1">
    <citation type="submission" date="2017-07" db="EMBL/GenBank/DDBJ databases">
        <title>Isolation and whole genome analysis of endospore-forming bacteria from heroin.</title>
        <authorList>
            <person name="Kalinowski J."/>
            <person name="Ahrens B."/>
            <person name="Al-Dilaimi A."/>
            <person name="Winkler A."/>
            <person name="Wibberg D."/>
            <person name="Schleenbecker U."/>
            <person name="Ruckert C."/>
            <person name="Wolfel R."/>
            <person name="Grass G."/>
        </authorList>
    </citation>
    <scope>NUCLEOTIDE SEQUENCE [LARGE SCALE GENOMIC DNA]</scope>
    <source>
        <strain evidence="3 4">7523-2</strain>
    </source>
</reference>
<gene>
    <name evidence="3" type="ORF">CHH61_21545</name>
</gene>
<dbReference type="CDD" id="cd01743">
    <property type="entry name" value="GATase1_Anthranilate_Synthase"/>
    <property type="match status" value="1"/>
</dbReference>
<dbReference type="SUPFAM" id="SSF52317">
    <property type="entry name" value="Class I glutamine amidotransferase-like"/>
    <property type="match status" value="1"/>
</dbReference>
<evidence type="ECO:0000313" key="3">
    <source>
        <dbReference type="EMBL" id="PAF23883.1"/>
    </source>
</evidence>
<evidence type="ECO:0000256" key="1">
    <source>
        <dbReference type="ARBA" id="ARBA00022962"/>
    </source>
</evidence>
<dbReference type="Proteomes" id="UP000216133">
    <property type="component" value="Unassembled WGS sequence"/>
</dbReference>
<accession>A0A268RUF4</accession>
<protein>
    <submittedName>
        <fullName evidence="3">Anthranilate/aminodeoxychorismate synthase component II</fullName>
        <ecNumber evidence="3">4.1.3.27</ecNumber>
    </submittedName>
</protein>
<sequence length="196" mass="22075">MIVVVDNYDSFTYNIVDYLGKISDLKIVVSRNDEISIAQLSLLNPEYIIISPGPKRPKDAGISKDIISSFKGRIPILGVCLGHQAIAEVFGNEIVKATEPKHGKVSLISHNNDLLFQGVANNFKATRYHSLVINQDNLSDNIEVLAYSEDDNEIMAIKHKVFPIYGLQFHPESIYTLEGLRLIDNFLRITKKRLLH</sequence>
<dbReference type="PRINTS" id="PR00096">
    <property type="entry name" value="GATASE"/>
</dbReference>
<dbReference type="RefSeq" id="WP_095238975.1">
    <property type="nucleotide sequence ID" value="NZ_NPBS01000138.1"/>
</dbReference>
<dbReference type="EC" id="4.1.3.27" evidence="3"/>
<dbReference type="InterPro" id="IPR006221">
    <property type="entry name" value="TrpG/PapA_dom"/>
</dbReference>
<dbReference type="InterPro" id="IPR017926">
    <property type="entry name" value="GATASE"/>
</dbReference>
<evidence type="ECO:0000259" key="2">
    <source>
        <dbReference type="Pfam" id="PF00117"/>
    </source>
</evidence>
<dbReference type="PRINTS" id="PR00099">
    <property type="entry name" value="CPSGATASE"/>
</dbReference>
<dbReference type="PRINTS" id="PR00097">
    <property type="entry name" value="ANTSNTHASEII"/>
</dbReference>
<dbReference type="InterPro" id="IPR050472">
    <property type="entry name" value="Anth_synth/Amidotransfase"/>
</dbReference>
<dbReference type="GO" id="GO:0004049">
    <property type="term" value="F:anthranilate synthase activity"/>
    <property type="evidence" value="ECO:0007669"/>
    <property type="project" value="UniProtKB-EC"/>
</dbReference>
<name>A0A268RUF4_SHOCL</name>
<keyword evidence="3" id="KW-0456">Lyase</keyword>
<dbReference type="GO" id="GO:0005829">
    <property type="term" value="C:cytosol"/>
    <property type="evidence" value="ECO:0007669"/>
    <property type="project" value="TreeGrafter"/>
</dbReference>
<dbReference type="PROSITE" id="PS51273">
    <property type="entry name" value="GATASE_TYPE_1"/>
    <property type="match status" value="1"/>
</dbReference>
<dbReference type="AlphaFoldDB" id="A0A268RUF4"/>